<evidence type="ECO:0000313" key="3">
    <source>
        <dbReference type="EMBL" id="PVD37322.1"/>
    </source>
</evidence>
<dbReference type="GO" id="GO:0035770">
    <property type="term" value="C:ribonucleoprotein granule"/>
    <property type="evidence" value="ECO:0007669"/>
    <property type="project" value="TreeGrafter"/>
</dbReference>
<dbReference type="InterPro" id="IPR050870">
    <property type="entry name" value="FAST_kinase"/>
</dbReference>
<dbReference type="Proteomes" id="UP000245119">
    <property type="component" value="Linkage Group LG2"/>
</dbReference>
<dbReference type="PANTHER" id="PTHR21228:SF69">
    <property type="entry name" value="GH07286P"/>
    <property type="match status" value="1"/>
</dbReference>
<evidence type="ECO:0000313" key="4">
    <source>
        <dbReference type="Proteomes" id="UP000245119"/>
    </source>
</evidence>
<dbReference type="Pfam" id="PF06743">
    <property type="entry name" value="FAST_1"/>
    <property type="match status" value="1"/>
</dbReference>
<keyword evidence="4" id="KW-1185">Reference proteome</keyword>
<dbReference type="GO" id="GO:0044528">
    <property type="term" value="P:regulation of mitochondrial mRNA stability"/>
    <property type="evidence" value="ECO:0007669"/>
    <property type="project" value="InterPro"/>
</dbReference>
<evidence type="ECO:0000259" key="1">
    <source>
        <dbReference type="Pfam" id="PF06743"/>
    </source>
</evidence>
<dbReference type="Pfam" id="PF08368">
    <property type="entry name" value="FAST_2"/>
    <property type="match status" value="1"/>
</dbReference>
<dbReference type="GO" id="GO:0000963">
    <property type="term" value="P:mitochondrial RNA processing"/>
    <property type="evidence" value="ECO:0007669"/>
    <property type="project" value="TreeGrafter"/>
</dbReference>
<gene>
    <name evidence="3" type="ORF">C0Q70_04321</name>
</gene>
<accession>A0A2T7PV74</accession>
<dbReference type="InterPro" id="IPR010622">
    <property type="entry name" value="FAST_Leu-rich"/>
</dbReference>
<proteinExistence type="predicted"/>
<dbReference type="InterPro" id="IPR013579">
    <property type="entry name" value="FAST_2"/>
</dbReference>
<dbReference type="PANTHER" id="PTHR21228">
    <property type="entry name" value="FAST LEU-RICH DOMAIN-CONTAINING"/>
    <property type="match status" value="1"/>
</dbReference>
<dbReference type="AlphaFoldDB" id="A0A2T7PV74"/>
<name>A0A2T7PV74_POMCA</name>
<dbReference type="GO" id="GO:0005759">
    <property type="term" value="C:mitochondrial matrix"/>
    <property type="evidence" value="ECO:0007669"/>
    <property type="project" value="TreeGrafter"/>
</dbReference>
<comment type="caution">
    <text evidence="3">The sequence shown here is derived from an EMBL/GenBank/DDBJ whole genome shotgun (WGS) entry which is preliminary data.</text>
</comment>
<reference evidence="3 4" key="1">
    <citation type="submission" date="2018-04" db="EMBL/GenBank/DDBJ databases">
        <title>The genome of golden apple snail Pomacea canaliculata provides insight into stress tolerance and invasive adaptation.</title>
        <authorList>
            <person name="Liu C."/>
            <person name="Liu B."/>
            <person name="Ren Y."/>
            <person name="Zhang Y."/>
            <person name="Wang H."/>
            <person name="Li S."/>
            <person name="Jiang F."/>
            <person name="Yin L."/>
            <person name="Zhang G."/>
            <person name="Qian W."/>
            <person name="Fan W."/>
        </authorList>
    </citation>
    <scope>NUCLEOTIDE SEQUENCE [LARGE SCALE GENOMIC DNA]</scope>
    <source>
        <strain evidence="3">SZHN2017</strain>
        <tissue evidence="3">Muscle</tissue>
    </source>
</reference>
<protein>
    <submittedName>
        <fullName evidence="3">Uncharacterized protein</fullName>
    </submittedName>
</protein>
<dbReference type="GO" id="GO:0003723">
    <property type="term" value="F:RNA binding"/>
    <property type="evidence" value="ECO:0007669"/>
    <property type="project" value="TreeGrafter"/>
</dbReference>
<feature type="domain" description="FAST kinase-like protein subdomain 2" evidence="2">
    <location>
        <begin position="277"/>
        <end position="360"/>
    </location>
</feature>
<organism evidence="3 4">
    <name type="scientific">Pomacea canaliculata</name>
    <name type="common">Golden apple snail</name>
    <dbReference type="NCBI Taxonomy" id="400727"/>
    <lineage>
        <taxon>Eukaryota</taxon>
        <taxon>Metazoa</taxon>
        <taxon>Spiralia</taxon>
        <taxon>Lophotrochozoa</taxon>
        <taxon>Mollusca</taxon>
        <taxon>Gastropoda</taxon>
        <taxon>Caenogastropoda</taxon>
        <taxon>Architaenioglossa</taxon>
        <taxon>Ampullarioidea</taxon>
        <taxon>Ampullariidae</taxon>
        <taxon>Pomacea</taxon>
    </lineage>
</organism>
<evidence type="ECO:0000259" key="2">
    <source>
        <dbReference type="Pfam" id="PF08368"/>
    </source>
</evidence>
<dbReference type="EMBL" id="PZQS01000002">
    <property type="protein sequence ID" value="PVD37322.1"/>
    <property type="molecule type" value="Genomic_DNA"/>
</dbReference>
<sequence length="412" mass="46122">MQIAPTVGTPFQASLVLQRLNILHKEDINFDPVMILEDPYRLEERALDLVEQASVKELYRILYILSRHRHRNMSLIRAVSYHLNKSDLSDLSAVQLSNLLYACAVLKVFDTPLLEKTSLALQTKQRELTPKLAQSVLTSMSLLRWGHSQTVQYMVDQLNCRNWSSALFHSDDECVSKTKDIPLSLSLGRADRVAIVMSLANLNKNNPMCCELVHKVIATPDVSELQKSSPFLWLDVVWSLAVLKLLNANLAASVLTEDFWGSLPVSDSFQSIVNFTKINNINIAAKYEIQGYTGPYLPDTFCPSDAKLLLRSERKAAEKVISALLHMAPRDSYAILDATVEGGYVIDAEFFVDDSGEPQPLTKVGKSSSLLHRVALKVLDFPDLTLPDLEMTGLHAMEARHLSYQGFTVVHV</sequence>
<dbReference type="OrthoDB" id="6501018at2759"/>
<feature type="domain" description="FAST kinase leucine-rich" evidence="1">
    <location>
        <begin position="194"/>
        <end position="260"/>
    </location>
</feature>
<dbReference type="STRING" id="400727.A0A2T7PV74"/>